<proteinExistence type="inferred from homology"/>
<dbReference type="AlphaFoldDB" id="A0A0C2U9V8"/>
<keyword evidence="2" id="KW-0645">Protease</keyword>
<dbReference type="InterPro" id="IPR002142">
    <property type="entry name" value="Peptidase_S49"/>
</dbReference>
<keyword evidence="8" id="KW-1185">Reference proteome</keyword>
<gene>
    <name evidence="7" type="ORF">CCC_01333</name>
</gene>
<evidence type="ECO:0000313" key="8">
    <source>
        <dbReference type="Proteomes" id="UP000031971"/>
    </source>
</evidence>
<protein>
    <recommendedName>
        <fullName evidence="6">Peptidase S49 domain-containing protein</fullName>
    </recommendedName>
</protein>
<dbReference type="InterPro" id="IPR029045">
    <property type="entry name" value="ClpP/crotonase-like_dom_sf"/>
</dbReference>
<dbReference type="GO" id="GO:0006508">
    <property type="term" value="P:proteolysis"/>
    <property type="evidence" value="ECO:0007669"/>
    <property type="project" value="UniProtKB-KW"/>
</dbReference>
<keyword evidence="4" id="KW-0720">Serine protease</keyword>
<sequence length="410" mass="42324">MTDLPHLAARLYGTPLLVARSKLDVILGALGPRLAGQSISFDGDTAPSADVAVTSDGIAIIPVIGTLVARSGYLGAASGLTAYSDIADTIEAAATDPGVRAILLDVDSSGGEVGGLFDLVDHIQAIRSQCGKPIWAVADEAALSAAYAIACTADRLYVTQTGEVGSIGVVAVHRDESGADAQAGLAWSFVHAGAAKVDGNPHQPLSDSARAMLQADVDALYGKFTTLVAERRCLSPDVVRATEAQVYRGDQAVTAGLADKVGTMRIALADLGATLARPSIRSPVLSKPKETTMSEQTGDIPVIETERPNSGAIVPVPGAVTAQVEQRLRAEYSEISAIAAQAARLGVTIDPAEAMAKGIRPEALRRTVLEQLAERSEATDVVAAAPAGAVPKTETESPIVRRAREAAARK</sequence>
<evidence type="ECO:0000313" key="7">
    <source>
        <dbReference type="EMBL" id="KIL98272.1"/>
    </source>
</evidence>
<name>A0A0C2U9V8_PARME</name>
<dbReference type="Gene3D" id="3.90.226.10">
    <property type="entry name" value="2-enoyl-CoA Hydratase, Chain A, domain 1"/>
    <property type="match status" value="1"/>
</dbReference>
<dbReference type="RefSeq" id="WP_009870803.1">
    <property type="nucleotide sequence ID" value="NZ_JXSL01000030.1"/>
</dbReference>
<dbReference type="InterPro" id="IPR033855">
    <property type="entry name" value="Protein_C"/>
</dbReference>
<accession>A0A0C2U9V8</accession>
<dbReference type="PANTHER" id="PTHR33209">
    <property type="entry name" value="PROTEASE 4"/>
    <property type="match status" value="1"/>
</dbReference>
<comment type="caution">
    <text evidence="7">The sequence shown here is derived from an EMBL/GenBank/DDBJ whole genome shotgun (WGS) entry which is preliminary data.</text>
</comment>
<dbReference type="Pfam" id="PF01343">
    <property type="entry name" value="Peptidase_S49"/>
    <property type="match status" value="1"/>
</dbReference>
<reference evidence="7 8" key="1">
    <citation type="submission" date="2015-01" db="EMBL/GenBank/DDBJ databases">
        <title>Genome Sequence of Magnetospirillum magnetotacticum Strain MS-1.</title>
        <authorList>
            <person name="Marinov G.K."/>
            <person name="Smalley M.D."/>
            <person name="DeSalvo G."/>
        </authorList>
    </citation>
    <scope>NUCLEOTIDE SEQUENCE [LARGE SCALE GENOMIC DNA]</scope>
    <source>
        <strain evidence="7 8">MS-1</strain>
    </source>
</reference>
<keyword evidence="3" id="KW-0378">Hydrolase</keyword>
<comment type="similarity">
    <text evidence="1">Belongs to the peptidase S49 family.</text>
</comment>
<dbReference type="Gene3D" id="6.20.330.10">
    <property type="match status" value="1"/>
</dbReference>
<dbReference type="OrthoDB" id="266140at2"/>
<evidence type="ECO:0000256" key="4">
    <source>
        <dbReference type="ARBA" id="ARBA00022825"/>
    </source>
</evidence>
<evidence type="ECO:0000256" key="5">
    <source>
        <dbReference type="SAM" id="MobiDB-lite"/>
    </source>
</evidence>
<dbReference type="EMBL" id="JXSL01000030">
    <property type="protein sequence ID" value="KIL98272.1"/>
    <property type="molecule type" value="Genomic_DNA"/>
</dbReference>
<dbReference type="GO" id="GO:0008236">
    <property type="term" value="F:serine-type peptidase activity"/>
    <property type="evidence" value="ECO:0007669"/>
    <property type="project" value="UniProtKB-KW"/>
</dbReference>
<evidence type="ECO:0000256" key="2">
    <source>
        <dbReference type="ARBA" id="ARBA00022670"/>
    </source>
</evidence>
<evidence type="ECO:0000256" key="1">
    <source>
        <dbReference type="ARBA" id="ARBA00008683"/>
    </source>
</evidence>
<dbReference type="Proteomes" id="UP000031971">
    <property type="component" value="Unassembled WGS sequence"/>
</dbReference>
<feature type="domain" description="Peptidase S49" evidence="6">
    <location>
        <begin position="129"/>
        <end position="271"/>
    </location>
</feature>
<organism evidence="7 8">
    <name type="scientific">Paramagnetospirillum magnetotacticum MS-1</name>
    <dbReference type="NCBI Taxonomy" id="272627"/>
    <lineage>
        <taxon>Bacteria</taxon>
        <taxon>Pseudomonadati</taxon>
        <taxon>Pseudomonadota</taxon>
        <taxon>Alphaproteobacteria</taxon>
        <taxon>Rhodospirillales</taxon>
        <taxon>Magnetospirillaceae</taxon>
        <taxon>Paramagnetospirillum</taxon>
    </lineage>
</organism>
<dbReference type="SUPFAM" id="SSF52096">
    <property type="entry name" value="ClpP/crotonase"/>
    <property type="match status" value="1"/>
</dbReference>
<evidence type="ECO:0000256" key="3">
    <source>
        <dbReference type="ARBA" id="ARBA00022801"/>
    </source>
</evidence>
<feature type="region of interest" description="Disordered" evidence="5">
    <location>
        <begin position="384"/>
        <end position="410"/>
    </location>
</feature>
<dbReference type="STRING" id="272627.CCC_01333"/>
<evidence type="ECO:0000259" key="6">
    <source>
        <dbReference type="Pfam" id="PF01343"/>
    </source>
</evidence>
<dbReference type="CDD" id="cd07022">
    <property type="entry name" value="S49_Sppa_36K_type"/>
    <property type="match status" value="1"/>
</dbReference>
<dbReference type="MEROPS" id="S49.003"/>
<dbReference type="PANTHER" id="PTHR33209:SF1">
    <property type="entry name" value="PEPTIDASE S49 DOMAIN-CONTAINING PROTEIN"/>
    <property type="match status" value="1"/>
</dbReference>